<feature type="domain" description="PB1" evidence="12">
    <location>
        <begin position="43"/>
        <end position="128"/>
    </location>
</feature>
<protein>
    <recommendedName>
        <fullName evidence="10">Auxin-responsive protein</fullName>
    </recommendedName>
</protein>
<comment type="subcellular location">
    <subcellularLocation>
        <location evidence="2 10">Nucleus</location>
    </subcellularLocation>
</comment>
<feature type="region of interest" description="Disordered" evidence="11">
    <location>
        <begin position="18"/>
        <end position="40"/>
    </location>
</feature>
<evidence type="ECO:0000256" key="4">
    <source>
        <dbReference type="ARBA" id="ARBA00011726"/>
    </source>
</evidence>
<evidence type="ECO:0000256" key="8">
    <source>
        <dbReference type="ARBA" id="ARBA00023242"/>
    </source>
</evidence>
<evidence type="ECO:0000256" key="6">
    <source>
        <dbReference type="ARBA" id="ARBA00023015"/>
    </source>
</evidence>
<evidence type="ECO:0000256" key="1">
    <source>
        <dbReference type="ARBA" id="ARBA00002159"/>
    </source>
</evidence>
<dbReference type="PANTHER" id="PTHR31734">
    <property type="entry name" value="AUXIN-RESPONSIVE PROTEIN IAA17"/>
    <property type="match status" value="1"/>
</dbReference>
<keyword evidence="6 10" id="KW-0805">Transcription regulation</keyword>
<evidence type="ECO:0000256" key="5">
    <source>
        <dbReference type="ARBA" id="ARBA00022491"/>
    </source>
</evidence>
<evidence type="ECO:0000259" key="12">
    <source>
        <dbReference type="PROSITE" id="PS51745"/>
    </source>
</evidence>
<comment type="caution">
    <text evidence="13">The sequence shown here is derived from an EMBL/GenBank/DDBJ whole genome shotgun (WGS) entry which is preliminary data.</text>
</comment>
<dbReference type="GO" id="GO:0009734">
    <property type="term" value="P:auxin-activated signaling pathway"/>
    <property type="evidence" value="ECO:0007669"/>
    <property type="project" value="UniProtKB-UniRule"/>
</dbReference>
<dbReference type="Pfam" id="PF02309">
    <property type="entry name" value="AUX_IAA"/>
    <property type="match status" value="1"/>
</dbReference>
<sequence>MELELGLALPSLGFDLNESVATSGNDDGRGEGRDEESEEWRRGTWVKVRMEGVAIGRKLDLCPLRSYEQLFHALYCFFFQQLDEEKGLPEHRQFRVSYEDWDGNWMKVGDIPWREFVQSVKRLLVVPELNR</sequence>
<accession>A0A835QKM9</accession>
<dbReference type="GO" id="GO:0006355">
    <property type="term" value="P:regulation of DNA-templated transcription"/>
    <property type="evidence" value="ECO:0007669"/>
    <property type="project" value="InterPro"/>
</dbReference>
<evidence type="ECO:0000256" key="11">
    <source>
        <dbReference type="SAM" id="MobiDB-lite"/>
    </source>
</evidence>
<dbReference type="InterPro" id="IPR033389">
    <property type="entry name" value="AUX/IAA_dom"/>
</dbReference>
<evidence type="ECO:0000256" key="3">
    <source>
        <dbReference type="ARBA" id="ARBA00006728"/>
    </source>
</evidence>
<dbReference type="EMBL" id="JADCNL010000008">
    <property type="protein sequence ID" value="KAG0470627.1"/>
    <property type="molecule type" value="Genomic_DNA"/>
</dbReference>
<dbReference type="InterPro" id="IPR003311">
    <property type="entry name" value="AUX_IAA"/>
</dbReference>
<dbReference type="InterPro" id="IPR053793">
    <property type="entry name" value="PB1-like"/>
</dbReference>
<keyword evidence="14" id="KW-1185">Reference proteome</keyword>
<dbReference type="Proteomes" id="UP000636800">
    <property type="component" value="Unassembled WGS sequence"/>
</dbReference>
<dbReference type="AlphaFoldDB" id="A0A835QKM9"/>
<comment type="subunit">
    <text evidence="4 10">Homodimers and heterodimers.</text>
</comment>
<dbReference type="PANTHER" id="PTHR31734:SF28">
    <property type="entry name" value="AUXIN-RESPONSIVE PROTEIN IAA13"/>
    <property type="match status" value="1"/>
</dbReference>
<keyword evidence="9 10" id="KW-0927">Auxin signaling pathway</keyword>
<organism evidence="13 14">
    <name type="scientific">Vanilla planifolia</name>
    <name type="common">Vanilla</name>
    <dbReference type="NCBI Taxonomy" id="51239"/>
    <lineage>
        <taxon>Eukaryota</taxon>
        <taxon>Viridiplantae</taxon>
        <taxon>Streptophyta</taxon>
        <taxon>Embryophyta</taxon>
        <taxon>Tracheophyta</taxon>
        <taxon>Spermatophyta</taxon>
        <taxon>Magnoliopsida</taxon>
        <taxon>Liliopsida</taxon>
        <taxon>Asparagales</taxon>
        <taxon>Orchidaceae</taxon>
        <taxon>Vanilloideae</taxon>
        <taxon>Vanilleae</taxon>
        <taxon>Vanilla</taxon>
    </lineage>
</organism>
<name>A0A835QKM9_VANPL</name>
<evidence type="ECO:0000256" key="7">
    <source>
        <dbReference type="ARBA" id="ARBA00023163"/>
    </source>
</evidence>
<evidence type="ECO:0000256" key="2">
    <source>
        <dbReference type="ARBA" id="ARBA00004123"/>
    </source>
</evidence>
<dbReference type="SUPFAM" id="SSF54277">
    <property type="entry name" value="CAD &amp; PB1 domains"/>
    <property type="match status" value="1"/>
</dbReference>
<keyword evidence="7 10" id="KW-0804">Transcription</keyword>
<dbReference type="GO" id="GO:0005634">
    <property type="term" value="C:nucleus"/>
    <property type="evidence" value="ECO:0007669"/>
    <property type="project" value="UniProtKB-SubCell"/>
</dbReference>
<evidence type="ECO:0000313" key="13">
    <source>
        <dbReference type="EMBL" id="KAG0470627.1"/>
    </source>
</evidence>
<keyword evidence="8 10" id="KW-0539">Nucleus</keyword>
<proteinExistence type="inferred from homology"/>
<dbReference type="OrthoDB" id="2367685at2759"/>
<keyword evidence="5 10" id="KW-0678">Repressor</keyword>
<evidence type="ECO:0000256" key="9">
    <source>
        <dbReference type="ARBA" id="ARBA00023294"/>
    </source>
</evidence>
<reference evidence="13 14" key="1">
    <citation type="journal article" date="2020" name="Nat. Food">
        <title>A phased Vanilla planifolia genome enables genetic improvement of flavour and production.</title>
        <authorList>
            <person name="Hasing T."/>
            <person name="Tang H."/>
            <person name="Brym M."/>
            <person name="Khazi F."/>
            <person name="Huang T."/>
            <person name="Chambers A.H."/>
        </authorList>
    </citation>
    <scope>NUCLEOTIDE SEQUENCE [LARGE SCALE GENOMIC DNA]</scope>
    <source>
        <tissue evidence="13">Leaf</tissue>
    </source>
</reference>
<comment type="similarity">
    <text evidence="3 10">Belongs to the Aux/IAA family.</text>
</comment>
<dbReference type="PROSITE" id="PS51745">
    <property type="entry name" value="PB1"/>
    <property type="match status" value="1"/>
</dbReference>
<comment type="function">
    <text evidence="1 10">Aux/IAA proteins are short-lived transcriptional factors that function as repressors of early auxin response genes at low auxin concentrations.</text>
</comment>
<gene>
    <name evidence="13" type="ORF">HPP92_017327</name>
</gene>
<evidence type="ECO:0000256" key="10">
    <source>
        <dbReference type="RuleBase" id="RU004549"/>
    </source>
</evidence>
<evidence type="ECO:0000313" key="14">
    <source>
        <dbReference type="Proteomes" id="UP000636800"/>
    </source>
</evidence>
<dbReference type="Gene3D" id="3.10.20.90">
    <property type="entry name" value="Phosphatidylinositol 3-kinase Catalytic Subunit, Chain A, domain 1"/>
    <property type="match status" value="1"/>
</dbReference>